<comment type="caution">
    <text evidence="1">The sequence shown here is derived from an EMBL/GenBank/DDBJ whole genome shotgun (WGS) entry which is preliminary data.</text>
</comment>
<sequence length="82" mass="9300">MGAMRIPNIGSMKSTLNLIKSPSLLNIPNSLVEYVYTVYAVDSQGNPTYYETFCYYASKFENAIKNVLKEFQSEVQIYVDKG</sequence>
<keyword evidence="2" id="KW-1185">Reference proteome</keyword>
<evidence type="ECO:0000313" key="1">
    <source>
        <dbReference type="EMBL" id="KAK4662890.1"/>
    </source>
</evidence>
<organism evidence="1 2">
    <name type="scientific">Podospora pseudopauciseta</name>
    <dbReference type="NCBI Taxonomy" id="2093780"/>
    <lineage>
        <taxon>Eukaryota</taxon>
        <taxon>Fungi</taxon>
        <taxon>Dikarya</taxon>
        <taxon>Ascomycota</taxon>
        <taxon>Pezizomycotina</taxon>
        <taxon>Sordariomycetes</taxon>
        <taxon>Sordariomycetidae</taxon>
        <taxon>Sordariales</taxon>
        <taxon>Podosporaceae</taxon>
        <taxon>Podospora</taxon>
    </lineage>
</organism>
<protein>
    <submittedName>
        <fullName evidence="1">Uncharacterized protein</fullName>
    </submittedName>
</protein>
<name>A0ABR0H4F4_9PEZI</name>
<dbReference type="RefSeq" id="XP_062762856.1">
    <property type="nucleotide sequence ID" value="XM_062906266.1"/>
</dbReference>
<accession>A0ABR0H4F4</accession>
<dbReference type="Proteomes" id="UP001326199">
    <property type="component" value="Unassembled WGS sequence"/>
</dbReference>
<gene>
    <name evidence="1" type="ORF">QC763_0092960</name>
</gene>
<reference evidence="1 2" key="1">
    <citation type="journal article" date="2023" name="bioRxiv">
        <title>High-quality genome assemblies of four members of thePodospora anserinaspecies complex.</title>
        <authorList>
            <person name="Ament-Velasquez S.L."/>
            <person name="Vogan A.A."/>
            <person name="Wallerman O."/>
            <person name="Hartmann F."/>
            <person name="Gautier V."/>
            <person name="Silar P."/>
            <person name="Giraud T."/>
            <person name="Johannesson H."/>
        </authorList>
    </citation>
    <scope>NUCLEOTIDE SEQUENCE [LARGE SCALE GENOMIC DNA]</scope>
    <source>
        <strain evidence="1 2">CBS 411.78</strain>
    </source>
</reference>
<dbReference type="GeneID" id="87926484"/>
<evidence type="ECO:0000313" key="2">
    <source>
        <dbReference type="Proteomes" id="UP001326199"/>
    </source>
</evidence>
<dbReference type="EMBL" id="JAFFHB010000008">
    <property type="protein sequence ID" value="KAK4662890.1"/>
    <property type="molecule type" value="Genomic_DNA"/>
</dbReference>
<proteinExistence type="predicted"/>